<dbReference type="GO" id="GO:0008173">
    <property type="term" value="F:RNA methyltransferase activity"/>
    <property type="evidence" value="ECO:0007669"/>
    <property type="project" value="UniProtKB-UniRule"/>
</dbReference>
<dbReference type="GO" id="GO:2000632">
    <property type="term" value="P:negative regulation of pre-miRNA processing"/>
    <property type="evidence" value="ECO:0007669"/>
    <property type="project" value="TreeGrafter"/>
</dbReference>
<evidence type="ECO:0000256" key="6">
    <source>
        <dbReference type="RuleBase" id="RU367087"/>
    </source>
</evidence>
<dbReference type="Gene3D" id="3.40.50.150">
    <property type="entry name" value="Vaccinia Virus protein VP39"/>
    <property type="match status" value="1"/>
</dbReference>
<sequence length="335" mass="37165">METADHGHRHGNFPNYYAFHPPRERVDVLESAGLLGYIRRGLFTRPTPTGDAGDDGDGVDGDPQVNDDDSASSDRRKKKPRIDESGQNADDDAGESAPKIRYCDLGCNAGELTMAMVEALLASDPGKLDLDVECLGLDMDPQLIERANGHVRVDDSGNSAVGRSSPGRSFEFMVCDLTSKEQHHGAYQRFAASCGEKSCGDFEQLFDLTTIFSTTMWIHVHAGDDGLGRFLERASDATSRFLLVEPQPSACYRKANARLRKMGRPELEDVSSARLKMRQDIESEIAGVVTRCGFRRVYITESQTCKVEGGERTTRQKQEAVTAWNRQLHLYERVK</sequence>
<gene>
    <name evidence="9" type="ORF">THAOC_06960</name>
</gene>
<dbReference type="InterPro" id="IPR010675">
    <property type="entry name" value="Bin3_C"/>
</dbReference>
<comment type="caution">
    <text evidence="9">The sequence shown here is derived from an EMBL/GenBank/DDBJ whole genome shotgun (WGS) entry which is preliminary data.</text>
</comment>
<organism evidence="9 10">
    <name type="scientific">Thalassiosira oceanica</name>
    <name type="common">Marine diatom</name>
    <dbReference type="NCBI Taxonomy" id="159749"/>
    <lineage>
        <taxon>Eukaryota</taxon>
        <taxon>Sar</taxon>
        <taxon>Stramenopiles</taxon>
        <taxon>Ochrophyta</taxon>
        <taxon>Bacillariophyta</taxon>
        <taxon>Coscinodiscophyceae</taxon>
        <taxon>Thalassiosirophycidae</taxon>
        <taxon>Thalassiosirales</taxon>
        <taxon>Thalassiosiraceae</taxon>
        <taxon>Thalassiosira</taxon>
    </lineage>
</organism>
<accession>K0TDL0</accession>
<evidence type="ECO:0000256" key="3">
    <source>
        <dbReference type="ARBA" id="ARBA00022679"/>
    </source>
</evidence>
<dbReference type="GO" id="GO:0008171">
    <property type="term" value="F:O-methyltransferase activity"/>
    <property type="evidence" value="ECO:0007669"/>
    <property type="project" value="UniProtKB-UniRule"/>
</dbReference>
<dbReference type="OMA" id="DNCIERM"/>
<evidence type="ECO:0000313" key="9">
    <source>
        <dbReference type="EMBL" id="EJK71581.1"/>
    </source>
</evidence>
<evidence type="ECO:0000256" key="2">
    <source>
        <dbReference type="ARBA" id="ARBA00022603"/>
    </source>
</evidence>
<keyword evidence="2 6" id="KW-0489">Methyltransferase</keyword>
<keyword evidence="10" id="KW-1185">Reference proteome</keyword>
<reference evidence="9 10" key="1">
    <citation type="journal article" date="2012" name="Genome Biol.">
        <title>Genome and low-iron response of an oceanic diatom adapted to chronic iron limitation.</title>
        <authorList>
            <person name="Lommer M."/>
            <person name="Specht M."/>
            <person name="Roy A.S."/>
            <person name="Kraemer L."/>
            <person name="Andreson R."/>
            <person name="Gutowska M.A."/>
            <person name="Wolf J."/>
            <person name="Bergner S.V."/>
            <person name="Schilhabel M.B."/>
            <person name="Klostermeier U.C."/>
            <person name="Beiko R.G."/>
            <person name="Rosenstiel P."/>
            <person name="Hippler M."/>
            <person name="Laroche J."/>
        </authorList>
    </citation>
    <scope>NUCLEOTIDE SEQUENCE [LARGE SCALE GENOMIC DNA]</scope>
    <source>
        <strain evidence="9 10">CCMP1005</strain>
    </source>
</reference>
<dbReference type="InterPro" id="IPR029063">
    <property type="entry name" value="SAM-dependent_MTases_sf"/>
</dbReference>
<evidence type="ECO:0000256" key="1">
    <source>
        <dbReference type="ARBA" id="ARBA00008361"/>
    </source>
</evidence>
<dbReference type="AlphaFoldDB" id="K0TDL0"/>
<protein>
    <recommendedName>
        <fullName evidence="6">RNA methyltransferase</fullName>
        <ecNumber evidence="6">2.1.1.-</ecNumber>
    </recommendedName>
</protein>
<evidence type="ECO:0000256" key="4">
    <source>
        <dbReference type="ARBA" id="ARBA00022691"/>
    </source>
</evidence>
<dbReference type="GO" id="GO:0005737">
    <property type="term" value="C:cytoplasm"/>
    <property type="evidence" value="ECO:0007669"/>
    <property type="project" value="TreeGrafter"/>
</dbReference>
<dbReference type="PANTHER" id="PTHR12315">
    <property type="entry name" value="BICOID-INTERACTING PROTEIN RELATED"/>
    <property type="match status" value="1"/>
</dbReference>
<dbReference type="InterPro" id="IPR039772">
    <property type="entry name" value="Bin3-like"/>
</dbReference>
<dbReference type="Proteomes" id="UP000266841">
    <property type="component" value="Unassembled WGS sequence"/>
</dbReference>
<dbReference type="eggNOG" id="KOG2899">
    <property type="taxonomic scope" value="Eukaryota"/>
</dbReference>
<dbReference type="EC" id="2.1.1.-" evidence="6"/>
<dbReference type="SUPFAM" id="SSF53335">
    <property type="entry name" value="S-adenosyl-L-methionine-dependent methyltransferases"/>
    <property type="match status" value="1"/>
</dbReference>
<dbReference type="GO" id="GO:0032259">
    <property type="term" value="P:methylation"/>
    <property type="evidence" value="ECO:0007669"/>
    <property type="project" value="UniProtKB-KW"/>
</dbReference>
<evidence type="ECO:0000313" key="10">
    <source>
        <dbReference type="Proteomes" id="UP000266841"/>
    </source>
</evidence>
<dbReference type="PANTHER" id="PTHR12315:SF1">
    <property type="entry name" value="RNA 5'-MONOPHOSPHATE METHYLTRANSFERASE"/>
    <property type="match status" value="1"/>
</dbReference>
<feature type="domain" description="Bin3-type SAM" evidence="8">
    <location>
        <begin position="83"/>
        <end position="335"/>
    </location>
</feature>
<evidence type="ECO:0000256" key="5">
    <source>
        <dbReference type="PROSITE-ProRule" id="PRU00848"/>
    </source>
</evidence>
<feature type="compositionally biased region" description="Acidic residues" evidence="7">
    <location>
        <begin position="52"/>
        <end position="71"/>
    </location>
</feature>
<keyword evidence="4 5" id="KW-0949">S-adenosyl-L-methionine</keyword>
<feature type="region of interest" description="Disordered" evidence="7">
    <location>
        <begin position="43"/>
        <end position="95"/>
    </location>
</feature>
<dbReference type="PROSITE" id="PS51515">
    <property type="entry name" value="BIN3_SAM"/>
    <property type="match status" value="1"/>
</dbReference>
<keyword evidence="3 6" id="KW-0808">Transferase</keyword>
<evidence type="ECO:0000259" key="8">
    <source>
        <dbReference type="PROSITE" id="PS51515"/>
    </source>
</evidence>
<name>K0TDL0_THAOC</name>
<dbReference type="InterPro" id="IPR024160">
    <property type="entry name" value="BIN3_SAM-bd_dom"/>
</dbReference>
<proteinExistence type="inferred from homology"/>
<dbReference type="Pfam" id="PF06859">
    <property type="entry name" value="Bin3"/>
    <property type="match status" value="1"/>
</dbReference>
<dbReference type="EMBL" id="AGNL01007039">
    <property type="protein sequence ID" value="EJK71581.1"/>
    <property type="molecule type" value="Genomic_DNA"/>
</dbReference>
<dbReference type="OrthoDB" id="273070at2759"/>
<evidence type="ECO:0000256" key="7">
    <source>
        <dbReference type="SAM" id="MobiDB-lite"/>
    </source>
</evidence>
<comment type="similarity">
    <text evidence="1 6">Belongs to the methyltransferase superfamily.</text>
</comment>